<dbReference type="OrthoDB" id="552574at2759"/>
<keyword evidence="1 2" id="KW-0694">RNA-binding</keyword>
<dbReference type="GO" id="GO:0003723">
    <property type="term" value="F:RNA binding"/>
    <property type="evidence" value="ECO:0007669"/>
    <property type="project" value="UniProtKB-UniRule"/>
</dbReference>
<feature type="region of interest" description="Disordered" evidence="4">
    <location>
        <begin position="155"/>
        <end position="202"/>
    </location>
</feature>
<comment type="caution">
    <text evidence="6">The sequence shown here is derived from an EMBL/GenBank/DDBJ whole genome shotgun (WGS) entry which is preliminary data.</text>
</comment>
<evidence type="ECO:0000256" key="2">
    <source>
        <dbReference type="PROSITE-ProRule" id="PRU00176"/>
    </source>
</evidence>
<evidence type="ECO:0000259" key="5">
    <source>
        <dbReference type="PROSITE" id="PS50102"/>
    </source>
</evidence>
<organism evidence="6 7">
    <name type="scientific">Adineta ricciae</name>
    <name type="common">Rotifer</name>
    <dbReference type="NCBI Taxonomy" id="249248"/>
    <lineage>
        <taxon>Eukaryota</taxon>
        <taxon>Metazoa</taxon>
        <taxon>Spiralia</taxon>
        <taxon>Gnathifera</taxon>
        <taxon>Rotifera</taxon>
        <taxon>Eurotatoria</taxon>
        <taxon>Bdelloidea</taxon>
        <taxon>Adinetida</taxon>
        <taxon>Adinetidae</taxon>
        <taxon>Adineta</taxon>
    </lineage>
</organism>
<feature type="region of interest" description="Disordered" evidence="4">
    <location>
        <begin position="1"/>
        <end position="70"/>
    </location>
</feature>
<dbReference type="InterPro" id="IPR052462">
    <property type="entry name" value="SLIRP/GR-RBP-like"/>
</dbReference>
<evidence type="ECO:0000313" key="6">
    <source>
        <dbReference type="EMBL" id="CAF0782281.1"/>
    </source>
</evidence>
<evidence type="ECO:0000256" key="1">
    <source>
        <dbReference type="ARBA" id="ARBA00022884"/>
    </source>
</evidence>
<feature type="compositionally biased region" description="Basic residues" evidence="4">
    <location>
        <begin position="9"/>
        <end position="20"/>
    </location>
</feature>
<feature type="coiled-coil region" evidence="3">
    <location>
        <begin position="380"/>
        <end position="455"/>
    </location>
</feature>
<dbReference type="InterPro" id="IPR012677">
    <property type="entry name" value="Nucleotide-bd_a/b_plait_sf"/>
</dbReference>
<evidence type="ECO:0000256" key="4">
    <source>
        <dbReference type="SAM" id="MobiDB-lite"/>
    </source>
</evidence>
<reference evidence="6" key="1">
    <citation type="submission" date="2021-02" db="EMBL/GenBank/DDBJ databases">
        <authorList>
            <person name="Nowell W R."/>
        </authorList>
    </citation>
    <scope>NUCLEOTIDE SEQUENCE</scope>
</reference>
<gene>
    <name evidence="6" type="ORF">EDS130_LOCUS3899</name>
</gene>
<dbReference type="Proteomes" id="UP000663852">
    <property type="component" value="Unassembled WGS sequence"/>
</dbReference>
<feature type="domain" description="RRM" evidence="5">
    <location>
        <begin position="69"/>
        <end position="147"/>
    </location>
</feature>
<evidence type="ECO:0000313" key="7">
    <source>
        <dbReference type="Proteomes" id="UP000663852"/>
    </source>
</evidence>
<dbReference type="Pfam" id="PF00076">
    <property type="entry name" value="RRM_1"/>
    <property type="match status" value="1"/>
</dbReference>
<dbReference type="Gene3D" id="3.30.70.330">
    <property type="match status" value="1"/>
</dbReference>
<dbReference type="InterPro" id="IPR035979">
    <property type="entry name" value="RBD_domain_sf"/>
</dbReference>
<evidence type="ECO:0000256" key="3">
    <source>
        <dbReference type="SAM" id="Coils"/>
    </source>
</evidence>
<dbReference type="AlphaFoldDB" id="A0A813RKA4"/>
<dbReference type="EMBL" id="CAJNOJ010000010">
    <property type="protein sequence ID" value="CAF0782281.1"/>
    <property type="molecule type" value="Genomic_DNA"/>
</dbReference>
<proteinExistence type="predicted"/>
<dbReference type="CDD" id="cd12363">
    <property type="entry name" value="RRM_TRA2"/>
    <property type="match status" value="1"/>
</dbReference>
<dbReference type="InterPro" id="IPR000504">
    <property type="entry name" value="RRM_dom"/>
</dbReference>
<feature type="compositionally biased region" description="Basic residues" evidence="4">
    <location>
        <begin position="181"/>
        <end position="200"/>
    </location>
</feature>
<sequence>MGDRDPAHNKRSSRRTRRRSPSLPRDRSRSPRHRSHSGSAQRSRVSPFSSASTRNLTEHGKSAGPEPNSILGIFGLSPRTTENSLRDAFGRFGQVKDVQIIMDKKTSKSRGFGFVYYDTIEEATRAKESMRSIKFDGRAVRIDFSVTKCAHEPTPGVYMGQPVRRTSDRSATIYRRSDHHDRKRFRSRSRSRSSSRHHHSNISIMSQISSNQNSWLLFPQSSPIQNGATNVSVIGQPTVLPPQMYPNSQLQMLSPILMNPPGKARYHIPRVNPSNLDDIPTEYRAMLAINYPPRNDDDIDGWFTYFQYEVAIYRQAMRRIVFDVMQLRHQHRILVAANTDLQSKIDNYDKKKKVLYELFQGDKVDKEKVREIFNRLNGKIAAQTRELKTHEVQISGYERELTRREELRAKYDQLVRKSQAREAEIKTTKERIDRAEALEDTIKYQERVIEKLQSMISNYMRQRRSEGTINDIDRTLLTEHAALGVETKRLMRNRPADQTGTLVNNRQEIIRQTQARQQDLEQQNRAFQRELDALSAEFEETAENWKKEKADLLQQIDAIDKPPTTRRAQDNNPN</sequence>
<feature type="coiled-coil region" evidence="3">
    <location>
        <begin position="503"/>
        <end position="555"/>
    </location>
</feature>
<dbReference type="PROSITE" id="PS50102">
    <property type="entry name" value="RRM"/>
    <property type="match status" value="1"/>
</dbReference>
<accession>A0A813RKA4</accession>
<keyword evidence="3" id="KW-0175">Coiled coil</keyword>
<dbReference type="SMART" id="SM00360">
    <property type="entry name" value="RRM"/>
    <property type="match status" value="1"/>
</dbReference>
<name>A0A813RKA4_ADIRI</name>
<dbReference type="PANTHER" id="PTHR48027">
    <property type="entry name" value="HETEROGENEOUS NUCLEAR RIBONUCLEOPROTEIN 87F-RELATED"/>
    <property type="match status" value="1"/>
</dbReference>
<dbReference type="SUPFAM" id="SSF54928">
    <property type="entry name" value="RNA-binding domain, RBD"/>
    <property type="match status" value="1"/>
</dbReference>
<protein>
    <recommendedName>
        <fullName evidence="5">RRM domain-containing protein</fullName>
    </recommendedName>
</protein>
<feature type="compositionally biased region" description="Polar residues" evidence="4">
    <location>
        <begin position="40"/>
        <end position="55"/>
    </location>
</feature>